<dbReference type="SUPFAM" id="SSF54928">
    <property type="entry name" value="RNA-binding domain, RBD"/>
    <property type="match status" value="1"/>
</dbReference>
<comment type="caution">
    <text evidence="4">The sequence shown here is derived from an EMBL/GenBank/DDBJ whole genome shotgun (WGS) entry which is preliminary data.</text>
</comment>
<evidence type="ECO:0000313" key="5">
    <source>
        <dbReference type="Proteomes" id="UP000639772"/>
    </source>
</evidence>
<keyword evidence="1" id="KW-0694">RNA-binding</keyword>
<feature type="domain" description="RRM" evidence="3">
    <location>
        <begin position="196"/>
        <end position="270"/>
    </location>
</feature>
<dbReference type="EMBL" id="JADCNM010000001">
    <property type="protein sequence ID" value="KAG0502285.1"/>
    <property type="molecule type" value="Genomic_DNA"/>
</dbReference>
<dbReference type="PANTHER" id="PTHR33527">
    <property type="entry name" value="OS07G0274300 PROTEIN"/>
    <property type="match status" value="1"/>
</dbReference>
<dbReference type="Proteomes" id="UP000639772">
    <property type="component" value="Chromosome 1"/>
</dbReference>
<dbReference type="OrthoDB" id="1882251at2759"/>
<dbReference type="CDD" id="cd00590">
    <property type="entry name" value="RRM_SF"/>
    <property type="match status" value="1"/>
</dbReference>
<evidence type="ECO:0000259" key="3">
    <source>
        <dbReference type="PROSITE" id="PS50102"/>
    </source>
</evidence>
<dbReference type="AlphaFoldDB" id="A0A835VMA8"/>
<dbReference type="InterPro" id="IPR000504">
    <property type="entry name" value="RRM_dom"/>
</dbReference>
<feature type="region of interest" description="Disordered" evidence="2">
    <location>
        <begin position="1"/>
        <end position="22"/>
    </location>
</feature>
<gene>
    <name evidence="4" type="ORF">HPP92_002357</name>
</gene>
<accession>A0A835VMA8</accession>
<evidence type="ECO:0000256" key="2">
    <source>
        <dbReference type="SAM" id="MobiDB-lite"/>
    </source>
</evidence>
<dbReference type="InterPro" id="IPR035979">
    <property type="entry name" value="RBD_domain_sf"/>
</dbReference>
<reference evidence="4 5" key="1">
    <citation type="journal article" date="2020" name="Nat. Food">
        <title>A phased Vanilla planifolia genome enables genetic improvement of flavour and production.</title>
        <authorList>
            <person name="Hasing T."/>
            <person name="Tang H."/>
            <person name="Brym M."/>
            <person name="Khazi F."/>
            <person name="Huang T."/>
            <person name="Chambers A.H."/>
        </authorList>
    </citation>
    <scope>NUCLEOTIDE SEQUENCE [LARGE SCALE GENOMIC DNA]</scope>
    <source>
        <tissue evidence="4">Leaf</tissue>
    </source>
</reference>
<dbReference type="PANTHER" id="PTHR33527:SF14">
    <property type="entry name" value="OS07G0274300 PROTEIN"/>
    <property type="match status" value="1"/>
</dbReference>
<sequence length="286" mass="32369">MQKSHNPIPQHTHAPPPTQPMSSLPIHAIRSFHAGERRLFSRLAFDLELDPSLSLLLVAFWLWLEEDTSPDVIHRVASMSDASLRSAALAALPFLDTVLAPFSSSPASVSLREKAMDRIVYYLSRVCCMALADLHQKAVAHAHAWRRTKQPLIVHGCNALQLLDGMPDREPQLSSSRSEAFNVEFRKHSSVPREERTLFVTFSDGYPLTEEELHSFFTRHFGDVEMVNVEQAIGPRQPLFAHVSFYSIATVLRILNGGSKVKFMANGKHLWARRFIPKRKHEFAND</sequence>
<proteinExistence type="predicted"/>
<evidence type="ECO:0000256" key="1">
    <source>
        <dbReference type="PROSITE-ProRule" id="PRU00176"/>
    </source>
</evidence>
<organism evidence="4 5">
    <name type="scientific">Vanilla planifolia</name>
    <name type="common">Vanilla</name>
    <dbReference type="NCBI Taxonomy" id="51239"/>
    <lineage>
        <taxon>Eukaryota</taxon>
        <taxon>Viridiplantae</taxon>
        <taxon>Streptophyta</taxon>
        <taxon>Embryophyta</taxon>
        <taxon>Tracheophyta</taxon>
        <taxon>Spermatophyta</taxon>
        <taxon>Magnoliopsida</taxon>
        <taxon>Liliopsida</taxon>
        <taxon>Asparagales</taxon>
        <taxon>Orchidaceae</taxon>
        <taxon>Vanilloideae</taxon>
        <taxon>Vanilleae</taxon>
        <taxon>Vanilla</taxon>
    </lineage>
</organism>
<evidence type="ECO:0000313" key="4">
    <source>
        <dbReference type="EMBL" id="KAG0502285.1"/>
    </source>
</evidence>
<protein>
    <recommendedName>
        <fullName evidence="3">RRM domain-containing protein</fullName>
    </recommendedName>
</protein>
<dbReference type="PROSITE" id="PS50102">
    <property type="entry name" value="RRM"/>
    <property type="match status" value="1"/>
</dbReference>
<dbReference type="GO" id="GO:0003723">
    <property type="term" value="F:RNA binding"/>
    <property type="evidence" value="ECO:0007669"/>
    <property type="project" value="UniProtKB-UniRule"/>
</dbReference>
<name>A0A835VMA8_VANPL</name>